<sequence>MKDKQRWQPEEDALLCAYVKQYGPNDWNLVSERMATPLDRDPKSCHERWKNYLKPGLKRGPLSEEEQNLVIRLQEKYGNKWKRIAAEVPGRTAKRLGKWWEVHKERRQKEAIQRHQRIQTGVHTSHLSMFYGQTVAPFIPPAQSFSTCAEVVSSSSASEGESQCRNEPRMNLPAAFPPTSSEPVLTLGPTVLDLLPAWKPAPRAASTSELPSLMAPEAIMKPNLSLSLDSGAESGDTDTGTHFNNNKKVSTIIPKDDEFCNEINSDISPGELIPLLGLVKELEENKESWNVQKKNAASTLRELKQQLECERIEKRKQKMLEVESKIQALRKEEKLYLDKLELDYAELVAKLDRDAELKEEKLVESWSLKYNKLVLMFEQTMQRYSSFHGPIFQAIQMRGMNSPA</sequence>
<dbReference type="Gene3D" id="1.10.10.60">
    <property type="entry name" value="Homeodomain-like"/>
    <property type="match status" value="2"/>
</dbReference>
<feature type="coiled-coil region" evidence="7">
    <location>
        <begin position="279"/>
        <end position="357"/>
    </location>
</feature>
<dbReference type="SMART" id="SM00717">
    <property type="entry name" value="SANT"/>
    <property type="match status" value="2"/>
</dbReference>
<dbReference type="EMBL" id="AY667452">
    <property type="protein sequence ID" value="AAW62520.1"/>
    <property type="molecule type" value="mRNA"/>
</dbReference>
<dbReference type="GO" id="GO:0006355">
    <property type="term" value="P:regulation of DNA-templated transcription"/>
    <property type="evidence" value="ECO:0007669"/>
    <property type="project" value="UniProtKB-ARBA"/>
</dbReference>
<keyword evidence="3" id="KW-0805">Transcription regulation</keyword>
<name>Q5GAB4_9TRAC</name>
<evidence type="ECO:0000256" key="1">
    <source>
        <dbReference type="ARBA" id="ARBA00004123"/>
    </source>
</evidence>
<dbReference type="CDD" id="cd00167">
    <property type="entry name" value="SANT"/>
    <property type="match status" value="2"/>
</dbReference>
<feature type="domain" description="Myb-like" evidence="8">
    <location>
        <begin position="1"/>
        <end position="53"/>
    </location>
</feature>
<dbReference type="InterPro" id="IPR017930">
    <property type="entry name" value="Myb_dom"/>
</dbReference>
<dbReference type="InterPro" id="IPR009057">
    <property type="entry name" value="Homeodomain-like_sf"/>
</dbReference>
<dbReference type="PANTHER" id="PTHR47214">
    <property type="entry name" value="PROTEIN ROUGH SHEATH 2 HOMOLOG"/>
    <property type="match status" value="1"/>
</dbReference>
<dbReference type="Pfam" id="PF13921">
    <property type="entry name" value="Myb_DNA-bind_6"/>
    <property type="match status" value="1"/>
</dbReference>
<proteinExistence type="evidence at transcript level"/>
<feature type="domain" description="HTH myb-type" evidence="9">
    <location>
        <begin position="54"/>
        <end position="108"/>
    </location>
</feature>
<organism evidence="10">
    <name type="scientific">Selaginella kraussiana</name>
    <dbReference type="NCBI Taxonomy" id="81964"/>
    <lineage>
        <taxon>Eukaryota</taxon>
        <taxon>Viridiplantae</taxon>
        <taxon>Streptophyta</taxon>
        <taxon>Embryophyta</taxon>
        <taxon>Tracheophyta</taxon>
        <taxon>Lycopodiopsida</taxon>
        <taxon>Selaginellales</taxon>
        <taxon>Selaginellaceae</taxon>
        <taxon>Selaginella</taxon>
    </lineage>
</organism>
<evidence type="ECO:0000313" key="10">
    <source>
        <dbReference type="EMBL" id="AAW62520.1"/>
    </source>
</evidence>
<keyword evidence="4" id="KW-0238">DNA-binding</keyword>
<protein>
    <submittedName>
        <fullName evidence="10">PHANTASTICA-like protein</fullName>
    </submittedName>
</protein>
<dbReference type="FunFam" id="1.10.10.60:FF:000449">
    <property type="entry name" value="MYB-related transcription factor"/>
    <property type="match status" value="1"/>
</dbReference>
<dbReference type="GO" id="GO:0005634">
    <property type="term" value="C:nucleus"/>
    <property type="evidence" value="ECO:0007669"/>
    <property type="project" value="UniProtKB-SubCell"/>
</dbReference>
<keyword evidence="6" id="KW-0539">Nucleus</keyword>
<comment type="subcellular location">
    <subcellularLocation>
        <location evidence="1">Nucleus</location>
    </subcellularLocation>
</comment>
<evidence type="ECO:0000256" key="3">
    <source>
        <dbReference type="ARBA" id="ARBA00023015"/>
    </source>
</evidence>
<gene>
    <name evidence="10" type="primary">ARP1</name>
</gene>
<feature type="domain" description="HTH myb-type" evidence="9">
    <location>
        <begin position="1"/>
        <end position="53"/>
    </location>
</feature>
<evidence type="ECO:0000256" key="4">
    <source>
        <dbReference type="ARBA" id="ARBA00023125"/>
    </source>
</evidence>
<keyword evidence="7" id="KW-0175">Coiled coil</keyword>
<dbReference type="PANTHER" id="PTHR47214:SF1">
    <property type="entry name" value="PROTEIN ROUGH SHEATH 2 HOMOLOG"/>
    <property type="match status" value="1"/>
</dbReference>
<reference evidence="10" key="1">
    <citation type="journal article" date="2005" name="Nature">
        <title>Independent recruitment of a conserved developmental mechanism during leaf evolution.</title>
        <authorList>
            <person name="Harrison C.J."/>
            <person name="Corley S.B."/>
            <person name="Moylan E.C."/>
            <person name="Alexander D.L."/>
            <person name="Scotland R.W."/>
            <person name="Langdale J.A."/>
        </authorList>
    </citation>
    <scope>NUCLEOTIDE SEQUENCE</scope>
</reference>
<evidence type="ECO:0000259" key="9">
    <source>
        <dbReference type="PROSITE" id="PS51294"/>
    </source>
</evidence>
<dbReference type="SUPFAM" id="SSF46689">
    <property type="entry name" value="Homeodomain-like"/>
    <property type="match status" value="1"/>
</dbReference>
<evidence type="ECO:0000256" key="5">
    <source>
        <dbReference type="ARBA" id="ARBA00023163"/>
    </source>
</evidence>
<dbReference type="PROSITE" id="PS50090">
    <property type="entry name" value="MYB_LIKE"/>
    <property type="match status" value="2"/>
</dbReference>
<dbReference type="AlphaFoldDB" id="Q5GAB4"/>
<evidence type="ECO:0000256" key="2">
    <source>
        <dbReference type="ARBA" id="ARBA00022737"/>
    </source>
</evidence>
<dbReference type="PROSITE" id="PS51294">
    <property type="entry name" value="HTH_MYB"/>
    <property type="match status" value="2"/>
</dbReference>
<evidence type="ECO:0000256" key="7">
    <source>
        <dbReference type="SAM" id="Coils"/>
    </source>
</evidence>
<evidence type="ECO:0000256" key="6">
    <source>
        <dbReference type="ARBA" id="ARBA00023242"/>
    </source>
</evidence>
<feature type="domain" description="Myb-like" evidence="8">
    <location>
        <begin position="54"/>
        <end position="104"/>
    </location>
</feature>
<accession>Q5GAB4</accession>
<keyword evidence="2" id="KW-0677">Repeat</keyword>
<dbReference type="InterPro" id="IPR052844">
    <property type="entry name" value="Leaf_Dev_Regulator"/>
</dbReference>
<evidence type="ECO:0000259" key="8">
    <source>
        <dbReference type="PROSITE" id="PS50090"/>
    </source>
</evidence>
<dbReference type="InterPro" id="IPR001005">
    <property type="entry name" value="SANT/Myb"/>
</dbReference>
<keyword evidence="5" id="KW-0804">Transcription</keyword>
<dbReference type="GO" id="GO:0003677">
    <property type="term" value="F:DNA binding"/>
    <property type="evidence" value="ECO:0007669"/>
    <property type="project" value="UniProtKB-KW"/>
</dbReference>